<evidence type="ECO:0000259" key="11">
    <source>
        <dbReference type="Pfam" id="PF23231"/>
    </source>
</evidence>
<dbReference type="GO" id="GO:0000974">
    <property type="term" value="C:Prp19 complex"/>
    <property type="evidence" value="ECO:0007669"/>
    <property type="project" value="TreeGrafter"/>
</dbReference>
<accession>A0A376B762</accession>
<evidence type="ECO:0000256" key="5">
    <source>
        <dbReference type="ARBA" id="ARBA00022737"/>
    </source>
</evidence>
<proteinExistence type="inferred from homology"/>
<evidence type="ECO:0000256" key="4">
    <source>
        <dbReference type="ARBA" id="ARBA00022728"/>
    </source>
</evidence>
<dbReference type="Pfam" id="PF23233">
    <property type="entry name" value="HAT_Syf1_CNRKL1_N"/>
    <property type="match status" value="1"/>
</dbReference>
<dbReference type="PANTHER" id="PTHR11246:SF5">
    <property type="entry name" value="PRE-MRNA-SPLICING FACTOR SYF1"/>
    <property type="match status" value="1"/>
</dbReference>
<dbReference type="InterPro" id="IPR055430">
    <property type="entry name" value="HAT_Syf1_CNRKL1_C"/>
</dbReference>
<feature type="domain" description="Pre-mRNA-splicing factor Syf1/CRNKL1-like C-terminal HAT-repeats" evidence="11">
    <location>
        <begin position="455"/>
        <end position="849"/>
    </location>
</feature>
<evidence type="ECO:0000256" key="6">
    <source>
        <dbReference type="ARBA" id="ARBA00023187"/>
    </source>
</evidence>
<evidence type="ECO:0000259" key="12">
    <source>
        <dbReference type="Pfam" id="PF23233"/>
    </source>
</evidence>
<evidence type="ECO:0000256" key="8">
    <source>
        <dbReference type="ARBA" id="ARBA00039472"/>
    </source>
</evidence>
<dbReference type="SMART" id="SM00386">
    <property type="entry name" value="HAT"/>
    <property type="match status" value="6"/>
</dbReference>
<protein>
    <recommendedName>
        <fullName evidence="8">Pre-mRNA-splicing factor SYF1</fullName>
    </recommendedName>
</protein>
<dbReference type="SUPFAM" id="SSF48452">
    <property type="entry name" value="TPR-like"/>
    <property type="match status" value="1"/>
</dbReference>
<evidence type="ECO:0000256" key="2">
    <source>
        <dbReference type="ARBA" id="ARBA00008644"/>
    </source>
</evidence>
<dbReference type="GO" id="GO:0071007">
    <property type="term" value="C:U2-type catalytic step 2 spliceosome"/>
    <property type="evidence" value="ECO:0007669"/>
    <property type="project" value="TreeGrafter"/>
</dbReference>
<comment type="similarity">
    <text evidence="2">Belongs to the crooked-neck family.</text>
</comment>
<dbReference type="VEuPathDB" id="FungiDB:SCODWIG_01701"/>
<dbReference type="PANTHER" id="PTHR11246">
    <property type="entry name" value="PRE-MRNA SPLICING FACTOR"/>
    <property type="match status" value="1"/>
</dbReference>
<feature type="domain" description="Pre-mRNA-splicing factor SYF1 central HAT repeats" evidence="10">
    <location>
        <begin position="295"/>
        <end position="448"/>
    </location>
</feature>
<keyword evidence="3" id="KW-0507">mRNA processing</keyword>
<dbReference type="InterPro" id="IPR045075">
    <property type="entry name" value="Syf1-like"/>
</dbReference>
<evidence type="ECO:0000313" key="13">
    <source>
        <dbReference type="EMBL" id="SSD59940.1"/>
    </source>
</evidence>
<dbReference type="Proteomes" id="UP000262825">
    <property type="component" value="Unassembled WGS sequence"/>
</dbReference>
<dbReference type="Gene3D" id="1.25.40.10">
    <property type="entry name" value="Tetratricopeptide repeat domain"/>
    <property type="match status" value="2"/>
</dbReference>
<dbReference type="InterPro" id="IPR003107">
    <property type="entry name" value="HAT"/>
</dbReference>
<dbReference type="EMBL" id="UFAJ01000235">
    <property type="protein sequence ID" value="SSD59940.1"/>
    <property type="molecule type" value="Genomic_DNA"/>
</dbReference>
<evidence type="ECO:0000256" key="3">
    <source>
        <dbReference type="ARBA" id="ARBA00022664"/>
    </source>
</evidence>
<feature type="domain" description="Pre-mRNA-splicing factor Syf1-like N-terminal HAT-repeats" evidence="12">
    <location>
        <begin position="13"/>
        <end position="157"/>
    </location>
</feature>
<dbReference type="Pfam" id="PF23231">
    <property type="entry name" value="HAT_Syf1_CNRKL1_C"/>
    <property type="match status" value="1"/>
</dbReference>
<dbReference type="InterPro" id="IPR055433">
    <property type="entry name" value="HAT_Syf1-like_N"/>
</dbReference>
<evidence type="ECO:0000259" key="10">
    <source>
        <dbReference type="Pfam" id="PF23220"/>
    </source>
</evidence>
<feature type="compositionally biased region" description="Polar residues" evidence="9">
    <location>
        <begin position="876"/>
        <end position="890"/>
    </location>
</feature>
<feature type="region of interest" description="Disordered" evidence="9">
    <location>
        <begin position="861"/>
        <end position="890"/>
    </location>
</feature>
<evidence type="ECO:0000313" key="14">
    <source>
        <dbReference type="Proteomes" id="UP000262825"/>
    </source>
</evidence>
<dbReference type="InterPro" id="IPR056350">
    <property type="entry name" value="HAT_Syf1_central"/>
</dbReference>
<keyword evidence="14" id="KW-1185">Reference proteome</keyword>
<keyword evidence="4" id="KW-0747">Spliceosome</keyword>
<evidence type="ECO:0000256" key="7">
    <source>
        <dbReference type="ARBA" id="ARBA00023242"/>
    </source>
</evidence>
<dbReference type="GO" id="GO:0000349">
    <property type="term" value="P:generation of catalytic spliceosome for first transesterification step"/>
    <property type="evidence" value="ECO:0007669"/>
    <property type="project" value="TreeGrafter"/>
</dbReference>
<reference evidence="14" key="1">
    <citation type="submission" date="2018-06" db="EMBL/GenBank/DDBJ databases">
        <authorList>
            <person name="Guldener U."/>
        </authorList>
    </citation>
    <scope>NUCLEOTIDE SEQUENCE [LARGE SCALE GENOMIC DNA]</scope>
    <source>
        <strain evidence="14">UTAD17</strain>
    </source>
</reference>
<dbReference type="GO" id="GO:0071014">
    <property type="term" value="C:post-mRNA release spliceosomal complex"/>
    <property type="evidence" value="ECO:0007669"/>
    <property type="project" value="TreeGrafter"/>
</dbReference>
<evidence type="ECO:0000256" key="9">
    <source>
        <dbReference type="SAM" id="MobiDB-lite"/>
    </source>
</evidence>
<dbReference type="OrthoDB" id="10067343at2759"/>
<evidence type="ECO:0000256" key="1">
    <source>
        <dbReference type="ARBA" id="ARBA00004123"/>
    </source>
</evidence>
<dbReference type="Pfam" id="PF23220">
    <property type="entry name" value="HAT_Syf1_M"/>
    <property type="match status" value="1"/>
</dbReference>
<dbReference type="InterPro" id="IPR011990">
    <property type="entry name" value="TPR-like_helical_dom_sf"/>
</dbReference>
<keyword evidence="6" id="KW-0508">mRNA splicing</keyword>
<comment type="subcellular location">
    <subcellularLocation>
        <location evidence="1">Nucleus</location>
    </subcellularLocation>
</comment>
<sequence length="890" mass="105233">MDELAKYITSDADIAFEYELFEHPNDELIWKRYLNHIKKEYEGPELNNTNRVAFIYERFLNNVSNKIELWLEYIAFLKNIEPLGSPKLLNIFQLALSKLTRDNVEKKITLWINYLNYLFEADNLQLFDKEFTKCMRSLPLDRHVEIWECTVLTYIKNKYQDSILYFDQNDEVTNHEFSLEQEEEKEKEEETYGEDPNELYYIGKMLGIPVEMEEEIIPDNWSALYLFRYAILIKNKIDSHTDLEKIYKVLRFTNDFEIIKDFLQEFIFPWKRPDVLYYKYLDCLMNLLGTDASPDVIDFEKKIKEALEQYPSSDWIFVKLLARFYIRAGTYNHFVGFIDSILSIVGGSNGSRTLKCFNVIYEYYIHVEEKIIEILINIKEDDWKESIREKISTHFQKLEKLINEYALKLNSFKLKDDINNISLWTSRVKLGNNIAEKQKFYEEAMLAINPWKIKIKGELGHFLCEYSRIFENSLESFREAMNTLVKIPFRYIDDLELLYIKWANLEIKYGEMNNAIKVVKYALKYPEDFEKYSSNSETLLNRYYNVRDNGENSGDEKVPAQVILPIRSFKLWDFLLKLELAFQYTEQQEIIEIFEAMIKMKVAKPITFVMYSDYLSNLSDNNQELFANVVRKVYERAISHFNGSSVVLQQMYEIYLDSALKNYKYMQNTNDRELLRELFDDIFTNLSLKHHLDCSNFYLKNGEVETTLGNFHFAFENVYLKGIKDNHVSIDNKITLWNHLLKLSKSHLSLDITRSLYEECLLSIPNSKCADFIIDFAKLEIAVNEFTRARAILKYGVQLASVLTFAKVWDFWREFELDHGDRNTFKDILKLKRSTEEKFVIETEKISNMGDNIQFVSSGTVGGNAPSSNKKDKTHTSPSSLTNNEIELEL</sequence>
<keyword evidence="7" id="KW-0539">Nucleus</keyword>
<gene>
    <name evidence="13" type="ORF">SCODWIG_01701</name>
</gene>
<name>A0A376B762_9ASCO</name>
<organism evidence="13 14">
    <name type="scientific">Saccharomycodes ludwigii</name>
    <dbReference type="NCBI Taxonomy" id="36035"/>
    <lineage>
        <taxon>Eukaryota</taxon>
        <taxon>Fungi</taxon>
        <taxon>Dikarya</taxon>
        <taxon>Ascomycota</taxon>
        <taxon>Saccharomycotina</taxon>
        <taxon>Saccharomycetes</taxon>
        <taxon>Saccharomycodales</taxon>
        <taxon>Saccharomycodaceae</taxon>
        <taxon>Saccharomycodes</taxon>
    </lineage>
</organism>
<dbReference type="AlphaFoldDB" id="A0A376B762"/>
<keyword evidence="5" id="KW-0677">Repeat</keyword>